<feature type="transmembrane region" description="Helical" evidence="2">
    <location>
        <begin position="671"/>
        <end position="691"/>
    </location>
</feature>
<evidence type="ECO:0000313" key="4">
    <source>
        <dbReference type="Proteomes" id="UP000187455"/>
    </source>
</evidence>
<keyword evidence="4" id="KW-1185">Reference proteome</keyword>
<dbReference type="AlphaFoldDB" id="A0A1R0GXP3"/>
<keyword evidence="2" id="KW-1133">Transmembrane helix</keyword>
<feature type="compositionally biased region" description="Polar residues" evidence="1">
    <location>
        <begin position="310"/>
        <end position="319"/>
    </location>
</feature>
<evidence type="ECO:0000313" key="3">
    <source>
        <dbReference type="EMBL" id="OLY81659.1"/>
    </source>
</evidence>
<feature type="compositionally biased region" description="Basic and acidic residues" evidence="1">
    <location>
        <begin position="365"/>
        <end position="384"/>
    </location>
</feature>
<organism evidence="3 4">
    <name type="scientific">Smittium mucronatum</name>
    <dbReference type="NCBI Taxonomy" id="133383"/>
    <lineage>
        <taxon>Eukaryota</taxon>
        <taxon>Fungi</taxon>
        <taxon>Fungi incertae sedis</taxon>
        <taxon>Zoopagomycota</taxon>
        <taxon>Kickxellomycotina</taxon>
        <taxon>Harpellomycetes</taxon>
        <taxon>Harpellales</taxon>
        <taxon>Legeriomycetaceae</taxon>
        <taxon>Smittium</taxon>
    </lineage>
</organism>
<feature type="compositionally biased region" description="Basic and acidic residues" evidence="1">
    <location>
        <begin position="106"/>
        <end position="118"/>
    </location>
</feature>
<feature type="transmembrane region" description="Helical" evidence="2">
    <location>
        <begin position="992"/>
        <end position="1012"/>
    </location>
</feature>
<reference evidence="3 4" key="1">
    <citation type="journal article" date="2016" name="Mol. Biol. Evol.">
        <title>Genome-Wide Survey of Gut Fungi (Harpellales) Reveals the First Horizontally Transferred Ubiquitin Gene from a Mosquito Host.</title>
        <authorList>
            <person name="Wang Y."/>
            <person name="White M.M."/>
            <person name="Kvist S."/>
            <person name="Moncalvo J.M."/>
        </authorList>
    </citation>
    <scope>NUCLEOTIDE SEQUENCE [LARGE SCALE GENOMIC DNA]</scope>
    <source>
        <strain evidence="3 4">ALG-7-W6</strain>
    </source>
</reference>
<comment type="caution">
    <text evidence="3">The sequence shown here is derived from an EMBL/GenBank/DDBJ whole genome shotgun (WGS) entry which is preliminary data.</text>
</comment>
<feature type="compositionally biased region" description="Basic residues" evidence="1">
    <location>
        <begin position="119"/>
        <end position="132"/>
    </location>
</feature>
<evidence type="ECO:0000256" key="2">
    <source>
        <dbReference type="SAM" id="Phobius"/>
    </source>
</evidence>
<feature type="region of interest" description="Disordered" evidence="1">
    <location>
        <begin position="345"/>
        <end position="427"/>
    </location>
</feature>
<feature type="compositionally biased region" description="Polar residues" evidence="1">
    <location>
        <begin position="49"/>
        <end position="69"/>
    </location>
</feature>
<feature type="compositionally biased region" description="Polar residues" evidence="1">
    <location>
        <begin position="229"/>
        <end position="245"/>
    </location>
</feature>
<evidence type="ECO:0000256" key="1">
    <source>
        <dbReference type="SAM" id="MobiDB-lite"/>
    </source>
</evidence>
<dbReference type="STRING" id="133383.A0A1R0GXP3"/>
<keyword evidence="2" id="KW-0472">Membrane</keyword>
<feature type="transmembrane region" description="Helical" evidence="2">
    <location>
        <begin position="592"/>
        <end position="615"/>
    </location>
</feature>
<dbReference type="Proteomes" id="UP000187455">
    <property type="component" value="Unassembled WGS sequence"/>
</dbReference>
<feature type="region of interest" description="Disordered" evidence="1">
    <location>
        <begin position="83"/>
        <end position="135"/>
    </location>
</feature>
<keyword evidence="2" id="KW-0812">Transmembrane</keyword>
<dbReference type="EMBL" id="LSSL01002270">
    <property type="protein sequence ID" value="OLY81659.1"/>
    <property type="molecule type" value="Genomic_DNA"/>
</dbReference>
<protein>
    <submittedName>
        <fullName evidence="3">Uncharacterized protein</fullName>
    </submittedName>
</protein>
<accession>A0A1R0GXP3</accession>
<gene>
    <name evidence="3" type="ORF">AYI68_g4227</name>
</gene>
<feature type="transmembrane region" description="Helical" evidence="2">
    <location>
        <begin position="848"/>
        <end position="874"/>
    </location>
</feature>
<proteinExistence type="predicted"/>
<feature type="region of interest" description="Disordered" evidence="1">
    <location>
        <begin position="1"/>
        <end position="69"/>
    </location>
</feature>
<feature type="transmembrane region" description="Helical" evidence="2">
    <location>
        <begin position="816"/>
        <end position="836"/>
    </location>
</feature>
<name>A0A1R0GXP3_9FUNG</name>
<feature type="transmembrane region" description="Helical" evidence="2">
    <location>
        <begin position="727"/>
        <end position="749"/>
    </location>
</feature>
<feature type="region of interest" description="Disordered" evidence="1">
    <location>
        <begin position="205"/>
        <end position="319"/>
    </location>
</feature>
<sequence length="1021" mass="113681">MSGRSPSQNGKGDKGKKKNIKGMFKPQNLFRSKNVHVTKPTSIFEDATDTNSELAVSSDKSSFASKTKSSLFDNITKTDFVLRESSDDDEQPHKKTNTAPNTPRKTSFEKNKQDSFKNKKEKSPKKFTKRRSQTVFEDLGIDKDRKRSLWDTLNSKLKIRKGSGNKGEDIETQVHDDLVEQKERNISNSIDQKYVPLIKTQDSTPVTISRSRSDIGFSRKTPAKKTDDNTGMTNIPLNDSLPNTNHPKEIVQKSPQPRSSPPPFQLTQLPQEQDHHKVIESINDFEQNDSDSMFEKSSSGKISIEGMNGIPSSEEMSPNSGDLFVNLSSIDLYRAKNKDISCTSSIFNDSASSDEQRENAALIKPRVEDIHRSPKKESKGKADLNPDSQQENGSRGEIKYGPDTQPEGGSKGNISYSPDILLKDESDPSMNNGTDKLINYGSNIFRDSVDSGTNRISLIHPLLLQSTNVIAGKYDQKRDSVQSQSTVVSLPRKSYSPSKKPAFAFDNNLTNQIMYAKIEQSFSNLVMKTVDGNAPASMPGSSLQTPYNEFSSPHSYRSLSSAFGGSSYPLISENLSFEGVKSFMRQYYLKRIVSIIISLLIMFVSCVFLDLTLYLGSMPSKGNLNSLLTSGLVSEQISNTTLPEDNVTVRTVVKSFLSSGMDIGRIMKRGVLLRSLSLASFGIFGPISGYYSRSCGFRESAALGVILSSIGLLVARSENTGSYGFEGASVFLASVGLVFIIISCTTILIGPSVSVEKINQRYSSSSADWISDPEYQPSNVSLYMQNILQIKRSSYQNKNVDKAKPAKPHFKEQKSYTHMAVLVAIFSFIFFSSYLVSKPLLISLSAKGATRTFIIISGLLYMVIGFIFSVLFLFDSTENVDKEKIDALKSKRPKKSQIPSFNIKTVKGKTYQDNVDTLKHLETRNSIQTKFESPSYNNKSFLYMDTKLNSPDETKPKQKMNFFGVLRDRIMSTRFFGGRKYKKTAVNLNGCIVTLTILLISNIGIPIPFYYFPGKYILKHS</sequence>
<dbReference type="OrthoDB" id="5684754at2759"/>